<evidence type="ECO:0000256" key="1">
    <source>
        <dbReference type="SAM" id="Phobius"/>
    </source>
</evidence>
<accession>A0A8H6LXI2</accession>
<proteinExistence type="predicted"/>
<reference evidence="2 3" key="1">
    <citation type="submission" date="2020-07" db="EMBL/GenBank/DDBJ databases">
        <title>Comparative genomics of pyrophilous fungi reveals a link between fire events and developmental genes.</title>
        <authorList>
            <consortium name="DOE Joint Genome Institute"/>
            <person name="Steindorff A.S."/>
            <person name="Carver A."/>
            <person name="Calhoun S."/>
            <person name="Stillman K."/>
            <person name="Liu H."/>
            <person name="Lipzen A."/>
            <person name="Pangilinan J."/>
            <person name="Labutti K."/>
            <person name="Bruns T.D."/>
            <person name="Grigoriev I.V."/>
        </authorList>
    </citation>
    <scope>NUCLEOTIDE SEQUENCE [LARGE SCALE GENOMIC DNA]</scope>
    <source>
        <strain evidence="2 3">CBS 144469</strain>
    </source>
</reference>
<dbReference type="Proteomes" id="UP000521943">
    <property type="component" value="Unassembled WGS sequence"/>
</dbReference>
<gene>
    <name evidence="2" type="ORF">DFP72DRAFT_1093177</name>
</gene>
<dbReference type="OrthoDB" id="1001765at2759"/>
<keyword evidence="3" id="KW-1185">Reference proteome</keyword>
<keyword evidence="1" id="KW-0472">Membrane</keyword>
<keyword evidence="1" id="KW-1133">Transmembrane helix</keyword>
<evidence type="ECO:0000313" key="2">
    <source>
        <dbReference type="EMBL" id="KAF6744801.1"/>
    </source>
</evidence>
<dbReference type="EMBL" id="JACGCI010000114">
    <property type="protein sequence ID" value="KAF6744801.1"/>
    <property type="molecule type" value="Genomic_DNA"/>
</dbReference>
<sequence length="236" mass="26349">MVIIFWDAYIALFSLLAQLVGYALIQSELQRLLKYVPKTSTIVLVHFPASYIELNGQKGTCCLPTAHRTTGVYSQALSYNIISDANQRGWQRKAVVVQPRLDDREDLSTALLNITPLNYRCICAYGRTQSHVDHLVGEISNIGNPDATGKCDYGFHVKTTEQFVDMSEAIQALTVSAHVNALDHSHTDLMRPGSALRSSIKLPLTMNYTWTITGFYVTSCPKEISREEELARAHCP</sequence>
<keyword evidence="1" id="KW-0812">Transmembrane</keyword>
<protein>
    <submittedName>
        <fullName evidence="2">Uncharacterized protein</fullName>
    </submittedName>
</protein>
<dbReference type="AlphaFoldDB" id="A0A8H6LXI2"/>
<feature type="transmembrane region" description="Helical" evidence="1">
    <location>
        <begin position="6"/>
        <end position="25"/>
    </location>
</feature>
<organism evidence="2 3">
    <name type="scientific">Ephemerocybe angulata</name>
    <dbReference type="NCBI Taxonomy" id="980116"/>
    <lineage>
        <taxon>Eukaryota</taxon>
        <taxon>Fungi</taxon>
        <taxon>Dikarya</taxon>
        <taxon>Basidiomycota</taxon>
        <taxon>Agaricomycotina</taxon>
        <taxon>Agaricomycetes</taxon>
        <taxon>Agaricomycetidae</taxon>
        <taxon>Agaricales</taxon>
        <taxon>Agaricineae</taxon>
        <taxon>Psathyrellaceae</taxon>
        <taxon>Ephemerocybe</taxon>
    </lineage>
</organism>
<evidence type="ECO:0000313" key="3">
    <source>
        <dbReference type="Proteomes" id="UP000521943"/>
    </source>
</evidence>
<name>A0A8H6LXI2_9AGAR</name>
<comment type="caution">
    <text evidence="2">The sequence shown here is derived from an EMBL/GenBank/DDBJ whole genome shotgun (WGS) entry which is preliminary data.</text>
</comment>